<protein>
    <submittedName>
        <fullName evidence="1">Uncharacterized protein</fullName>
    </submittedName>
</protein>
<sequence>MVTRPYRPPLRALIALSVSAEASGEALARAIADNVRALPGTAGAVVAFIDHAPDDEKPDLVRRRFFVNLAWRPDDDTVGWSMDDVLIRDLAAKVIEANGGRLLSWVEVSLVLWRHLVAAVDGVVFSSPLPAGLFPAIDELRGQGRSPRLPLMALLMTLTAPPA</sequence>
<comment type="caution">
    <text evidence="1">The sequence shown here is derived from an EMBL/GenBank/DDBJ whole genome shotgun (WGS) entry which is preliminary data.</text>
</comment>
<evidence type="ECO:0000313" key="2">
    <source>
        <dbReference type="Proteomes" id="UP000548476"/>
    </source>
</evidence>
<organism evidence="1 2">
    <name type="scientific">Phytomonospora endophytica</name>
    <dbReference type="NCBI Taxonomy" id="714109"/>
    <lineage>
        <taxon>Bacteria</taxon>
        <taxon>Bacillati</taxon>
        <taxon>Actinomycetota</taxon>
        <taxon>Actinomycetes</taxon>
        <taxon>Micromonosporales</taxon>
        <taxon>Micromonosporaceae</taxon>
        <taxon>Phytomonospora</taxon>
    </lineage>
</organism>
<dbReference type="Proteomes" id="UP000548476">
    <property type="component" value="Unassembled WGS sequence"/>
</dbReference>
<dbReference type="AlphaFoldDB" id="A0A841FKK2"/>
<dbReference type="EMBL" id="JACHGT010000014">
    <property type="protein sequence ID" value="MBB6037861.1"/>
    <property type="molecule type" value="Genomic_DNA"/>
</dbReference>
<name>A0A841FKK2_9ACTN</name>
<gene>
    <name evidence="1" type="ORF">HNR73_005741</name>
</gene>
<keyword evidence="2" id="KW-1185">Reference proteome</keyword>
<evidence type="ECO:0000313" key="1">
    <source>
        <dbReference type="EMBL" id="MBB6037861.1"/>
    </source>
</evidence>
<accession>A0A841FKK2</accession>
<proteinExistence type="predicted"/>
<dbReference type="RefSeq" id="WP_184790674.1">
    <property type="nucleotide sequence ID" value="NZ_BONT01000065.1"/>
</dbReference>
<reference evidence="1 2" key="1">
    <citation type="submission" date="2020-08" db="EMBL/GenBank/DDBJ databases">
        <title>Genomic Encyclopedia of Type Strains, Phase IV (KMG-IV): sequencing the most valuable type-strain genomes for metagenomic binning, comparative biology and taxonomic classification.</title>
        <authorList>
            <person name="Goeker M."/>
        </authorList>
    </citation>
    <scope>NUCLEOTIDE SEQUENCE [LARGE SCALE GENOMIC DNA]</scope>
    <source>
        <strain evidence="1 2">YIM 65646</strain>
    </source>
</reference>